<dbReference type="PANTHER" id="PTHR46082:SF6">
    <property type="entry name" value="AAA+ ATPASE DOMAIN-CONTAINING PROTEIN-RELATED"/>
    <property type="match status" value="1"/>
</dbReference>
<dbReference type="Gene3D" id="1.25.40.10">
    <property type="entry name" value="Tetratricopeptide repeat domain"/>
    <property type="match status" value="1"/>
</dbReference>
<organism evidence="1">
    <name type="scientific">Mytilinidion resinicola</name>
    <dbReference type="NCBI Taxonomy" id="574789"/>
    <lineage>
        <taxon>Eukaryota</taxon>
        <taxon>Fungi</taxon>
        <taxon>Dikarya</taxon>
        <taxon>Ascomycota</taxon>
        <taxon>Pezizomycotina</taxon>
        <taxon>Dothideomycetes</taxon>
        <taxon>Pleosporomycetidae</taxon>
        <taxon>Mytilinidiales</taxon>
        <taxon>Mytilinidiaceae</taxon>
        <taxon>Mytilinidion</taxon>
    </lineage>
</organism>
<gene>
    <name evidence="1 3" type="ORF">BDZ99DRAFT_398055</name>
</gene>
<dbReference type="AlphaFoldDB" id="A0A6A6Y8B3"/>
<dbReference type="OrthoDB" id="626167at2759"/>
<dbReference type="PANTHER" id="PTHR46082">
    <property type="entry name" value="ATP/GTP-BINDING PROTEIN-RELATED"/>
    <property type="match status" value="1"/>
</dbReference>
<reference evidence="3" key="2">
    <citation type="submission" date="2020-04" db="EMBL/GenBank/DDBJ databases">
        <authorList>
            <consortium name="NCBI Genome Project"/>
        </authorList>
    </citation>
    <scope>NUCLEOTIDE SEQUENCE</scope>
    <source>
        <strain evidence="3">CBS 304.34</strain>
    </source>
</reference>
<dbReference type="EMBL" id="MU003713">
    <property type="protein sequence ID" value="KAF2804375.1"/>
    <property type="molecule type" value="Genomic_DNA"/>
</dbReference>
<reference evidence="1 3" key="1">
    <citation type="journal article" date="2020" name="Stud. Mycol.">
        <title>101 Dothideomycetes genomes: a test case for predicting lifestyles and emergence of pathogens.</title>
        <authorList>
            <person name="Haridas S."/>
            <person name="Albert R."/>
            <person name="Binder M."/>
            <person name="Bloem J."/>
            <person name="Labutti K."/>
            <person name="Salamov A."/>
            <person name="Andreopoulos B."/>
            <person name="Baker S."/>
            <person name="Barry K."/>
            <person name="Bills G."/>
            <person name="Bluhm B."/>
            <person name="Cannon C."/>
            <person name="Castanera R."/>
            <person name="Culley D."/>
            <person name="Daum C."/>
            <person name="Ezra D."/>
            <person name="Gonzalez J."/>
            <person name="Henrissat B."/>
            <person name="Kuo A."/>
            <person name="Liang C."/>
            <person name="Lipzen A."/>
            <person name="Lutzoni F."/>
            <person name="Magnuson J."/>
            <person name="Mondo S."/>
            <person name="Nolan M."/>
            <person name="Ohm R."/>
            <person name="Pangilinan J."/>
            <person name="Park H.-J."/>
            <person name="Ramirez L."/>
            <person name="Alfaro M."/>
            <person name="Sun H."/>
            <person name="Tritt A."/>
            <person name="Yoshinaga Y."/>
            <person name="Zwiers L.-H."/>
            <person name="Turgeon B."/>
            <person name="Goodwin S."/>
            <person name="Spatafora J."/>
            <person name="Crous P."/>
            <person name="Grigoriev I."/>
        </authorList>
    </citation>
    <scope>NUCLEOTIDE SEQUENCE</scope>
    <source>
        <strain evidence="1 3">CBS 304.34</strain>
    </source>
</reference>
<proteinExistence type="predicted"/>
<reference evidence="3" key="3">
    <citation type="submission" date="2025-04" db="UniProtKB">
        <authorList>
            <consortium name="RefSeq"/>
        </authorList>
    </citation>
    <scope>IDENTIFICATION</scope>
    <source>
        <strain evidence="3">CBS 304.34</strain>
    </source>
</reference>
<evidence type="ECO:0008006" key="4">
    <source>
        <dbReference type="Google" id="ProtNLM"/>
    </source>
</evidence>
<dbReference type="Pfam" id="PF13374">
    <property type="entry name" value="TPR_10"/>
    <property type="match status" value="1"/>
</dbReference>
<keyword evidence="2" id="KW-1185">Reference proteome</keyword>
<sequence>MTATLIALQGYEKALGAEHTSTLNTVNNLGNLYKNQGKLGEAEMYERALQGYEKALGPESVATYVPALNTNWGLGSLFHSQGHSAKARIMYSKAPVGYVNVLGHDHPHCQSLRENVSALIPEAENIDKREDSRPLMIEGTAGNGKRHRLFRKFGLR</sequence>
<evidence type="ECO:0000313" key="1">
    <source>
        <dbReference type="EMBL" id="KAF2804375.1"/>
    </source>
</evidence>
<dbReference type="InterPro" id="IPR053137">
    <property type="entry name" value="NLR-like"/>
</dbReference>
<protein>
    <recommendedName>
        <fullName evidence="4">TPR-like protein</fullName>
    </recommendedName>
</protein>
<dbReference type="InterPro" id="IPR011990">
    <property type="entry name" value="TPR-like_helical_dom_sf"/>
</dbReference>
<evidence type="ECO:0000313" key="2">
    <source>
        <dbReference type="Proteomes" id="UP000504636"/>
    </source>
</evidence>
<dbReference type="Proteomes" id="UP000504636">
    <property type="component" value="Unplaced"/>
</dbReference>
<dbReference type="RefSeq" id="XP_033571339.1">
    <property type="nucleotide sequence ID" value="XM_033716077.1"/>
</dbReference>
<dbReference type="SUPFAM" id="SSF48452">
    <property type="entry name" value="TPR-like"/>
    <property type="match status" value="1"/>
</dbReference>
<evidence type="ECO:0000313" key="3">
    <source>
        <dbReference type="RefSeq" id="XP_033571339.1"/>
    </source>
</evidence>
<accession>A0A6A6Y8B3</accession>
<dbReference type="GeneID" id="54456970"/>
<name>A0A6A6Y8B3_9PEZI</name>